<organism evidence="8">
    <name type="scientific">Oikopleura dioica</name>
    <name type="common">Tunicate</name>
    <dbReference type="NCBI Taxonomy" id="34765"/>
    <lineage>
        <taxon>Eukaryota</taxon>
        <taxon>Metazoa</taxon>
        <taxon>Chordata</taxon>
        <taxon>Tunicata</taxon>
        <taxon>Appendicularia</taxon>
        <taxon>Copelata</taxon>
        <taxon>Oikopleuridae</taxon>
        <taxon>Oikopleura</taxon>
    </lineage>
</organism>
<sequence length="319" mass="35768">MVSENLKNALRITTGFVEIFFICGLVYGWGAFDYILKEESVYQELCEEKSESGNVTVNCEAQDTIYLQITSVGTVILSAGALAIGSLLDRYGLRLARIYGGVLLTLAFVFYYCLSFSSHLLWLFWIFLCMGTLAPLLTLLPLANTFPGRKGLIITVINGVYDCSVAATAFWAGFYKDGMSVSTMALVLLLVMGFYWIRTFALLPKTASSDSEDSDEDMDLEKKKMAFSSVQTQEKSSPSIWETLQSASFMLYYYSYLILDSRIVLTFYLLPTMLDSVYEDEEDKMRISQLFTKANSLSFIICPLAGIIAGKKHLIKQQL</sequence>
<feature type="transmembrane region" description="Helical" evidence="7">
    <location>
        <begin position="290"/>
        <end position="310"/>
    </location>
</feature>
<feature type="transmembrane region" description="Helical" evidence="7">
    <location>
        <begin position="178"/>
        <end position="197"/>
    </location>
</feature>
<dbReference type="SUPFAM" id="SSF103473">
    <property type="entry name" value="MFS general substrate transporter"/>
    <property type="match status" value="1"/>
</dbReference>
<evidence type="ECO:0000313" key="10">
    <source>
        <dbReference type="EMBL" id="CBY37346.1"/>
    </source>
</evidence>
<evidence type="ECO:0000313" key="8">
    <source>
        <dbReference type="EMBL" id="CBY14929.1"/>
    </source>
</evidence>
<protein>
    <recommendedName>
        <fullName evidence="12">Major facilitator superfamily (MFS) profile domain-containing protein</fullName>
    </recommendedName>
</protein>
<keyword evidence="11" id="KW-1185">Reference proteome</keyword>
<evidence type="ECO:0000313" key="9">
    <source>
        <dbReference type="EMBL" id="CBY36857.1"/>
    </source>
</evidence>
<evidence type="ECO:0000256" key="3">
    <source>
        <dbReference type="ARBA" id="ARBA00022448"/>
    </source>
</evidence>
<dbReference type="OrthoDB" id="6432857at2759"/>
<feature type="transmembrane region" description="Helical" evidence="7">
    <location>
        <begin position="95"/>
        <end position="114"/>
    </location>
</feature>
<feature type="transmembrane region" description="Helical" evidence="7">
    <location>
        <begin position="65"/>
        <end position="88"/>
    </location>
</feature>
<dbReference type="AlphaFoldDB" id="E4XZ67"/>
<feature type="transmembrane region" description="Helical" evidence="7">
    <location>
        <begin position="12"/>
        <end position="32"/>
    </location>
</feature>
<gene>
    <name evidence="8" type="ORF">GSOID_T00010023001</name>
    <name evidence="9" type="ORF">GSOID_T00029897001</name>
    <name evidence="10" type="ORF">GSOID_T00030447001</name>
</gene>
<proteinExistence type="inferred from homology"/>
<name>E4XZ67_OIKDI</name>
<keyword evidence="4 7" id="KW-0812">Transmembrane</keyword>
<dbReference type="InterPro" id="IPR036259">
    <property type="entry name" value="MFS_trans_sf"/>
</dbReference>
<evidence type="ECO:0000256" key="2">
    <source>
        <dbReference type="ARBA" id="ARBA00006595"/>
    </source>
</evidence>
<feature type="transmembrane region" description="Helical" evidence="7">
    <location>
        <begin position="120"/>
        <end position="140"/>
    </location>
</feature>
<comment type="similarity">
    <text evidence="2">Belongs to the SLC43A transporter (TC 2.A.1.44) family.</text>
</comment>
<comment type="subcellular location">
    <subcellularLocation>
        <location evidence="1">Membrane</location>
        <topology evidence="1">Multi-pass membrane protein</topology>
    </subcellularLocation>
</comment>
<evidence type="ECO:0000256" key="1">
    <source>
        <dbReference type="ARBA" id="ARBA00004141"/>
    </source>
</evidence>
<accession>E4XZ67</accession>
<dbReference type="InParanoid" id="E4XZ67"/>
<feature type="transmembrane region" description="Helical" evidence="7">
    <location>
        <begin position="152"/>
        <end position="172"/>
    </location>
</feature>
<dbReference type="EMBL" id="FN654854">
    <property type="protein sequence ID" value="CBY36857.1"/>
    <property type="molecule type" value="Genomic_DNA"/>
</dbReference>
<keyword evidence="3" id="KW-0813">Transport</keyword>
<evidence type="ECO:0000256" key="6">
    <source>
        <dbReference type="ARBA" id="ARBA00023136"/>
    </source>
</evidence>
<dbReference type="PANTHER" id="PTHR20772:SF2">
    <property type="entry name" value="PROTEIN FMP42"/>
    <property type="match status" value="1"/>
</dbReference>
<dbReference type="Proteomes" id="UP000011014">
    <property type="component" value="Unassembled WGS sequence"/>
</dbReference>
<dbReference type="Gene3D" id="1.20.1250.20">
    <property type="entry name" value="MFS general substrate transporter like domains"/>
    <property type="match status" value="1"/>
</dbReference>
<dbReference type="Proteomes" id="UP000001307">
    <property type="component" value="Unassembled WGS sequence"/>
</dbReference>
<dbReference type="EMBL" id="FN654952">
    <property type="protein sequence ID" value="CBY37346.1"/>
    <property type="molecule type" value="Genomic_DNA"/>
</dbReference>
<feature type="transmembrane region" description="Helical" evidence="7">
    <location>
        <begin position="251"/>
        <end position="270"/>
    </location>
</feature>
<dbReference type="PANTHER" id="PTHR20772">
    <property type="entry name" value="PROTEIN FMP42"/>
    <property type="match status" value="1"/>
</dbReference>
<evidence type="ECO:0000256" key="4">
    <source>
        <dbReference type="ARBA" id="ARBA00022692"/>
    </source>
</evidence>
<evidence type="ECO:0000256" key="5">
    <source>
        <dbReference type="ARBA" id="ARBA00022989"/>
    </source>
</evidence>
<evidence type="ECO:0000256" key="7">
    <source>
        <dbReference type="SAM" id="Phobius"/>
    </source>
</evidence>
<evidence type="ECO:0008006" key="12">
    <source>
        <dbReference type="Google" id="ProtNLM"/>
    </source>
</evidence>
<keyword evidence="6 7" id="KW-0472">Membrane</keyword>
<dbReference type="GO" id="GO:0016020">
    <property type="term" value="C:membrane"/>
    <property type="evidence" value="ECO:0007669"/>
    <property type="project" value="UniProtKB-SubCell"/>
</dbReference>
<reference evidence="8" key="1">
    <citation type="journal article" date="2010" name="Science">
        <title>Plasticity of animal genome architecture unmasked by rapid evolution of a pelagic tunicate.</title>
        <authorList>
            <person name="Denoeud F."/>
            <person name="Henriet S."/>
            <person name="Mungpakdee S."/>
            <person name="Aury J.M."/>
            <person name="Da Silva C."/>
            <person name="Brinkmann H."/>
            <person name="Mikhaleva J."/>
            <person name="Olsen L.C."/>
            <person name="Jubin C."/>
            <person name="Canestro C."/>
            <person name="Bouquet J.M."/>
            <person name="Danks G."/>
            <person name="Poulain J."/>
            <person name="Campsteijn C."/>
            <person name="Adamski M."/>
            <person name="Cross I."/>
            <person name="Yadetie F."/>
            <person name="Muffato M."/>
            <person name="Louis A."/>
            <person name="Butcher S."/>
            <person name="Tsagkogeorga G."/>
            <person name="Konrad A."/>
            <person name="Singh S."/>
            <person name="Jensen M.F."/>
            <person name="Cong E.H."/>
            <person name="Eikeseth-Otteraa H."/>
            <person name="Noel B."/>
            <person name="Anthouard V."/>
            <person name="Porcel B.M."/>
            <person name="Kachouri-Lafond R."/>
            <person name="Nishino A."/>
            <person name="Ugolini M."/>
            <person name="Chourrout P."/>
            <person name="Nishida H."/>
            <person name="Aasland R."/>
            <person name="Huzurbazar S."/>
            <person name="Westhof E."/>
            <person name="Delsuc F."/>
            <person name="Lehrach H."/>
            <person name="Reinhardt R."/>
            <person name="Weissenbach J."/>
            <person name="Roy S.W."/>
            <person name="Artiguenave F."/>
            <person name="Postlethwait J.H."/>
            <person name="Manak J.R."/>
            <person name="Thompson E.M."/>
            <person name="Jaillon O."/>
            <person name="Du Pasquier L."/>
            <person name="Boudinot P."/>
            <person name="Liberles D.A."/>
            <person name="Volff J.N."/>
            <person name="Philippe H."/>
            <person name="Lenhard B."/>
            <person name="Roest Crollius H."/>
            <person name="Wincker P."/>
            <person name="Chourrout D."/>
        </authorList>
    </citation>
    <scope>NUCLEOTIDE SEQUENCE [LARGE SCALE GENOMIC DNA]</scope>
</reference>
<evidence type="ECO:0000313" key="11">
    <source>
        <dbReference type="Proteomes" id="UP000001307"/>
    </source>
</evidence>
<keyword evidence="5 7" id="KW-1133">Transmembrane helix</keyword>
<dbReference type="EMBL" id="FN653379">
    <property type="protein sequence ID" value="CBY14929.1"/>
    <property type="molecule type" value="Genomic_DNA"/>
</dbReference>
<dbReference type="InterPro" id="IPR052599">
    <property type="entry name" value="SLC43A_AATransporter"/>
</dbReference>